<keyword evidence="4" id="KW-0493">Microtubule</keyword>
<evidence type="ECO:0000256" key="3">
    <source>
        <dbReference type="ARBA" id="ARBA00022614"/>
    </source>
</evidence>
<proteinExistence type="inferred from homology"/>
<dbReference type="InterPro" id="IPR025875">
    <property type="entry name" value="Leu-rich_rpt_4"/>
</dbReference>
<evidence type="ECO:0000256" key="4">
    <source>
        <dbReference type="ARBA" id="ARBA00022701"/>
    </source>
</evidence>
<dbReference type="Gene3D" id="3.80.10.10">
    <property type="entry name" value="Ribonuclease Inhibitor"/>
    <property type="match status" value="1"/>
</dbReference>
<evidence type="ECO:0000256" key="2">
    <source>
        <dbReference type="ARBA" id="ARBA00022490"/>
    </source>
</evidence>
<keyword evidence="3" id="KW-0433">Leucine-rich repeat</keyword>
<gene>
    <name evidence="14" type="ORF">CCMP2556_LOCUS48185</name>
</gene>
<evidence type="ECO:0000256" key="13">
    <source>
        <dbReference type="SAM" id="MobiDB-lite"/>
    </source>
</evidence>
<feature type="region of interest" description="Disordered" evidence="13">
    <location>
        <begin position="205"/>
        <end position="254"/>
    </location>
</feature>
<feature type="coiled-coil region" evidence="12">
    <location>
        <begin position="1079"/>
        <end position="1113"/>
    </location>
</feature>
<dbReference type="SUPFAM" id="SSF52058">
    <property type="entry name" value="L domain-like"/>
    <property type="match status" value="1"/>
</dbReference>
<dbReference type="PANTHER" id="PTHR15454">
    <property type="entry name" value="NISCHARIN RELATED"/>
    <property type="match status" value="1"/>
</dbReference>
<accession>A0ABP0RT55</accession>
<organism evidence="14 15">
    <name type="scientific">Durusdinium trenchii</name>
    <dbReference type="NCBI Taxonomy" id="1381693"/>
    <lineage>
        <taxon>Eukaryota</taxon>
        <taxon>Sar</taxon>
        <taxon>Alveolata</taxon>
        <taxon>Dinophyceae</taxon>
        <taxon>Suessiales</taxon>
        <taxon>Symbiodiniaceae</taxon>
        <taxon>Durusdinium</taxon>
    </lineage>
</organism>
<evidence type="ECO:0000256" key="5">
    <source>
        <dbReference type="ARBA" id="ARBA00022737"/>
    </source>
</evidence>
<dbReference type="InterPro" id="IPR032675">
    <property type="entry name" value="LRR_dom_sf"/>
</dbReference>
<feature type="region of interest" description="Disordered" evidence="13">
    <location>
        <begin position="318"/>
        <end position="358"/>
    </location>
</feature>
<protein>
    <recommendedName>
        <fullName evidence="11">Dynein axonemal light chain 1</fullName>
    </recommendedName>
</protein>
<dbReference type="SMART" id="SM00365">
    <property type="entry name" value="LRR_SD22"/>
    <property type="match status" value="3"/>
</dbReference>
<keyword evidence="12" id="KW-0175">Coiled coil</keyword>
<sequence>MISLPALKNIEVLSLGRNLIKKISGLEEIGSTLKELWISYNQISTLDGLAPCVKLTTLFISNNKIKDWPELDKLQANQDLVNVLFYGNPIYEGLSKKQARPKVLEHLPKIATLDGELLTGDDDDGAGAPPRDRTGEKRRRGRKLRSEEWPAYGIWTPDVELSVTLRTSVISLPCYDDDGVYLGPAIYGTAKTFAAPAARSMRKRLRRGALKGKTEDLDGYPEREDPGPGDDAPVARLGRSSVPKEGLSRRSSPPALAVEPVFGNAPQAGISLAQNQVELPSLCRPRDINSRAASPLSPLGTLEPPRGQRMLQHLGASVVGEEVPAPQKYESESEEDDPSCPSITPGSPAKRALPEAAHAPRTVAQLEQLMLEWSETPADCKDGDFCYAKALTPYTLIPVRRPNEQDKTWVVAGRSGLMFCSETGIEDWVTYKDFFAERELYRTMKRQRWAKQFQIEKNFHRWRENARRAGFALARDAVADQLFHLKPITQDALLWLHRFCCEKFERLSPLDAEAFGHQPRLLAEYGAIHRMGCERVLALVTTLDHQLENGLRKWCSKMLRPHLDAEREAAPKPPNLAIAAAEVTDVMQSLVPLIEPSKEEVALGFPPTTVAGRTRLQHVCYSIWTFIRLCSFMVEGHLRNLARQEFQRFAAALLSEPREFLRSEQWRNSRTPDVPMRRRVSGQRRALRDLVFQLELTTGVDLRRWPRQARRAAADPRVPAPPAPRLAATPNAEEVIGWVLQAMNSNINTLQSLRMPSCTASLLLYRQVATQNGLADSEETPHWPCYELSKDILNEEGAQENVLAVLERLKEAFQVMDSLEQKLQGLVGRYCDSMTFSPVPSDALQDLASQMINLGEMKKQLLDVQESYPVNGILLLDCLTLQKDLNHGWSDRLDELIRKSQEEIEAASRPVQQWTSEHQGTIQALPPTDIENFLQYLLRVQRIQLDFPQHQKQVQQMQHLELLLHQIGGVLDSFYTDMIVHSKERTTDFKRELTKSLERIEVSSKRFIEALQQQKPTILQKLQLFIQSLQDPALQTLQSDTFGELEADDMAPSKALLMAEHRGEELKFSFQDQQETQYILKTEALLTKKSQELQQLEELVRNWTEKLRCLGVEDATCEEKFTEAQSLLDPLAELWSAAAEFLEVLRFCGEADLWSFDQELCCSKCKDMSEQLEDMLPICMCVELHTRCELLLEILNLAQIFKSQELQEVHWQQLDAMVDKWNLKILQNLRTRLNNKSVMLQVLYAGIRRVILFRNDNLLFAGPLALILLDHLEVQDTGPNRHPGPAGEIPLPAHAVCFHVKKWEDLLGNFVGD</sequence>
<dbReference type="PROSITE" id="PS51450">
    <property type="entry name" value="LRR"/>
    <property type="match status" value="3"/>
</dbReference>
<dbReference type="Pfam" id="PF12799">
    <property type="entry name" value="LRR_4"/>
    <property type="match status" value="1"/>
</dbReference>
<keyword evidence="15" id="KW-1185">Reference proteome</keyword>
<evidence type="ECO:0000256" key="1">
    <source>
        <dbReference type="ARBA" id="ARBA00004430"/>
    </source>
</evidence>
<name>A0ABP0RT55_9DINO</name>
<keyword evidence="8" id="KW-0206">Cytoskeleton</keyword>
<evidence type="ECO:0000256" key="10">
    <source>
        <dbReference type="ARBA" id="ARBA00049659"/>
    </source>
</evidence>
<reference evidence="14 15" key="1">
    <citation type="submission" date="2024-02" db="EMBL/GenBank/DDBJ databases">
        <authorList>
            <person name="Chen Y."/>
            <person name="Shah S."/>
            <person name="Dougan E. K."/>
            <person name="Thang M."/>
            <person name="Chan C."/>
        </authorList>
    </citation>
    <scope>NUCLEOTIDE SEQUENCE [LARGE SCALE GENOMIC DNA]</scope>
</reference>
<dbReference type="EMBL" id="CAXAMN010026361">
    <property type="protein sequence ID" value="CAK9102397.1"/>
    <property type="molecule type" value="Genomic_DNA"/>
</dbReference>
<comment type="similarity">
    <text evidence="10">Belongs to the dynein light chain LC1-type family.</text>
</comment>
<evidence type="ECO:0000256" key="8">
    <source>
        <dbReference type="ARBA" id="ARBA00023212"/>
    </source>
</evidence>
<evidence type="ECO:0000256" key="6">
    <source>
        <dbReference type="ARBA" id="ARBA00023017"/>
    </source>
</evidence>
<keyword evidence="6" id="KW-0243">Dynein</keyword>
<keyword evidence="2" id="KW-0963">Cytoplasm</keyword>
<feature type="compositionally biased region" description="Basic and acidic residues" evidence="13">
    <location>
        <begin position="212"/>
        <end position="226"/>
    </location>
</feature>
<comment type="subcellular location">
    <subcellularLocation>
        <location evidence="1">Cytoplasm</location>
        <location evidence="1">Cytoskeleton</location>
        <location evidence="1">Cilium axoneme</location>
    </subcellularLocation>
</comment>
<evidence type="ECO:0000313" key="15">
    <source>
        <dbReference type="Proteomes" id="UP001642484"/>
    </source>
</evidence>
<keyword evidence="7" id="KW-0505">Motor protein</keyword>
<dbReference type="Proteomes" id="UP001642484">
    <property type="component" value="Unassembled WGS sequence"/>
</dbReference>
<evidence type="ECO:0000256" key="11">
    <source>
        <dbReference type="ARBA" id="ARBA00049760"/>
    </source>
</evidence>
<evidence type="ECO:0000256" key="7">
    <source>
        <dbReference type="ARBA" id="ARBA00023175"/>
    </source>
</evidence>
<evidence type="ECO:0000313" key="14">
    <source>
        <dbReference type="EMBL" id="CAK9102397.1"/>
    </source>
</evidence>
<evidence type="ECO:0000256" key="9">
    <source>
        <dbReference type="ARBA" id="ARBA00023273"/>
    </source>
</evidence>
<keyword evidence="5" id="KW-0677">Repeat</keyword>
<comment type="caution">
    <text evidence="14">The sequence shown here is derived from an EMBL/GenBank/DDBJ whole genome shotgun (WGS) entry which is preliminary data.</text>
</comment>
<feature type="region of interest" description="Disordered" evidence="13">
    <location>
        <begin position="118"/>
        <end position="143"/>
    </location>
</feature>
<evidence type="ECO:0000256" key="12">
    <source>
        <dbReference type="SAM" id="Coils"/>
    </source>
</evidence>
<dbReference type="InterPro" id="IPR001611">
    <property type="entry name" value="Leu-rich_rpt"/>
</dbReference>
<keyword evidence="9" id="KW-0966">Cell projection</keyword>
<dbReference type="PANTHER" id="PTHR15454:SF73">
    <property type="entry name" value="DYNEIN AXONEMAL LIGHT CHAIN 1"/>
    <property type="match status" value="1"/>
</dbReference>